<dbReference type="OrthoDB" id="2096344at2759"/>
<keyword evidence="2 6" id="KW-0853">WD repeat</keyword>
<dbReference type="EMBL" id="NAJL01000054">
    <property type="protein sequence ID" value="TKA23533.1"/>
    <property type="molecule type" value="Genomic_DNA"/>
</dbReference>
<evidence type="ECO:0000313" key="8">
    <source>
        <dbReference type="EMBL" id="TKA23533.1"/>
    </source>
</evidence>
<proteinExistence type="inferred from homology"/>
<dbReference type="PROSITE" id="PS00678">
    <property type="entry name" value="WD_REPEATS_1"/>
    <property type="match status" value="1"/>
</dbReference>
<sequence>MADELPSSSQSSYYEAHRILLDDQENLPSPQLLPSSPPKTSSPSRPCSAWEKPKALPTVTPKRFRKFFTPRSSLSAGCRTRSKAGRQLKDITKDGANRRPKELATKDELLKHLLADDAHPPKRRKVSIDIASSPPQSSPLKRMQTAEEQVPLFSEPPSSPTMRAADEDDNVLAIQLGALKPFPKAIGRLGQPGSSRRIMERSFGGYDVLSRAHFRDVDPAVDWKAEVANFVTTPSDVHNFRSGTAVPFCTASCNTNSLIAIGDEEGNIRLIDSAASSEFSTAHLNFRVHHNATMDLAFSSDDFKLATASGDQTARIVDMHTQETLCILSSHTSSVKQIRFNPGDDNVLTTSSRDGTVQIWDLRCSERGSMQTLRPGQRRGMNEDGLLEASVRFSKDTIRVGPTHRSAKGANTRSPNVLNSEDHPVSITAIEHLPNSRGHLLLTASELSASVKLWDLRNASSRRDPVPLSSTPLPESHKKSRNFGISAMALSGDGARLYTLCKDATIYAYSTNHLALGSVPEMSALGGKRRGGFRDSKQGLGPLYGFRHPALRTGTFYLKAAVRKAKGDRSEMLAVGNTDGCPILFPTDERYLARPWTRCEDDLNVNEQTARHSPRSASNSSLPIYTSGSALIRGHTKEVTSLSWTHDGDLVSVSDDFTARCWREDAEKARYLRTCGEGGGLRWGHGWADVEERWDSDEY</sequence>
<dbReference type="SUPFAM" id="SSF50978">
    <property type="entry name" value="WD40 repeat-like"/>
    <property type="match status" value="1"/>
</dbReference>
<dbReference type="Proteomes" id="UP000308549">
    <property type="component" value="Unassembled WGS sequence"/>
</dbReference>
<feature type="region of interest" description="Disordered" evidence="7">
    <location>
        <begin position="1"/>
        <end position="56"/>
    </location>
</feature>
<comment type="pathway">
    <text evidence="1">Protein modification; protein ubiquitination.</text>
</comment>
<keyword evidence="4" id="KW-0833">Ubl conjugation pathway</keyword>
<evidence type="ECO:0000256" key="6">
    <source>
        <dbReference type="PROSITE-ProRule" id="PRU00221"/>
    </source>
</evidence>
<dbReference type="Gene3D" id="2.130.10.10">
    <property type="entry name" value="YVTN repeat-like/Quinoprotein amine dehydrogenase"/>
    <property type="match status" value="3"/>
</dbReference>
<dbReference type="PANTHER" id="PTHR22852:SF0">
    <property type="entry name" value="DENTICLELESS PROTEIN HOMOLOG"/>
    <property type="match status" value="1"/>
</dbReference>
<evidence type="ECO:0000256" key="1">
    <source>
        <dbReference type="ARBA" id="ARBA00004906"/>
    </source>
</evidence>
<feature type="repeat" description="WD" evidence="6">
    <location>
        <begin position="328"/>
        <end position="363"/>
    </location>
</feature>
<protein>
    <submittedName>
        <fullName evidence="8">Uncharacterized protein</fullName>
    </submittedName>
</protein>
<feature type="region of interest" description="Disordered" evidence="7">
    <location>
        <begin position="70"/>
        <end position="101"/>
    </location>
</feature>
<keyword evidence="9" id="KW-1185">Reference proteome</keyword>
<keyword evidence="3" id="KW-0677">Repeat</keyword>
<dbReference type="InterPro" id="IPR015943">
    <property type="entry name" value="WD40/YVTN_repeat-like_dom_sf"/>
</dbReference>
<evidence type="ECO:0000256" key="2">
    <source>
        <dbReference type="ARBA" id="ARBA00022574"/>
    </source>
</evidence>
<dbReference type="Pfam" id="PF00400">
    <property type="entry name" value="WD40"/>
    <property type="match status" value="3"/>
</dbReference>
<evidence type="ECO:0000313" key="9">
    <source>
        <dbReference type="Proteomes" id="UP000308549"/>
    </source>
</evidence>
<dbReference type="InterPro" id="IPR036322">
    <property type="entry name" value="WD40_repeat_dom_sf"/>
</dbReference>
<feature type="compositionally biased region" description="Basic and acidic residues" evidence="7">
    <location>
        <begin position="87"/>
        <end position="101"/>
    </location>
</feature>
<comment type="caution">
    <text evidence="8">The sequence shown here is derived from an EMBL/GenBank/DDBJ whole genome shotgun (WGS) entry which is preliminary data.</text>
</comment>
<dbReference type="GO" id="GO:0005634">
    <property type="term" value="C:nucleus"/>
    <property type="evidence" value="ECO:0007669"/>
    <property type="project" value="TreeGrafter"/>
</dbReference>
<name>A0A4U0TNE6_9PEZI</name>
<dbReference type="InterPro" id="IPR051865">
    <property type="entry name" value="WD-repeat_CDT2_adapter"/>
</dbReference>
<reference evidence="8 9" key="1">
    <citation type="submission" date="2017-03" db="EMBL/GenBank/DDBJ databases">
        <title>Genomes of endolithic fungi from Antarctica.</title>
        <authorList>
            <person name="Coleine C."/>
            <person name="Masonjones S."/>
            <person name="Stajich J.E."/>
        </authorList>
    </citation>
    <scope>NUCLEOTIDE SEQUENCE [LARGE SCALE GENOMIC DNA]</scope>
    <source>
        <strain evidence="8 9">CCFEE 6315</strain>
    </source>
</reference>
<feature type="compositionally biased region" description="Polar residues" evidence="7">
    <location>
        <begin position="1"/>
        <end position="13"/>
    </location>
</feature>
<dbReference type="PANTHER" id="PTHR22852">
    <property type="entry name" value="LETHAL 2 DENTICLELESS PROTEIN RETINOIC ACID-REGULATED NUCLEAR MATRIX-ASSOCIATED PROTEIN"/>
    <property type="match status" value="1"/>
</dbReference>
<feature type="compositionally biased region" description="Polar residues" evidence="7">
    <location>
        <begin position="409"/>
        <end position="419"/>
    </location>
</feature>
<feature type="compositionally biased region" description="Low complexity" evidence="7">
    <location>
        <begin position="27"/>
        <end position="48"/>
    </location>
</feature>
<organism evidence="8 9">
    <name type="scientific">Salinomyces thailandicus</name>
    <dbReference type="NCBI Taxonomy" id="706561"/>
    <lineage>
        <taxon>Eukaryota</taxon>
        <taxon>Fungi</taxon>
        <taxon>Dikarya</taxon>
        <taxon>Ascomycota</taxon>
        <taxon>Pezizomycotina</taxon>
        <taxon>Dothideomycetes</taxon>
        <taxon>Dothideomycetidae</taxon>
        <taxon>Mycosphaerellales</taxon>
        <taxon>Teratosphaeriaceae</taxon>
        <taxon>Salinomyces</taxon>
    </lineage>
</organism>
<feature type="repeat" description="WD" evidence="6">
    <location>
        <begin position="632"/>
        <end position="662"/>
    </location>
</feature>
<dbReference type="PROSITE" id="PS50082">
    <property type="entry name" value="WD_REPEATS_2"/>
    <property type="match status" value="2"/>
</dbReference>
<evidence type="ECO:0000256" key="5">
    <source>
        <dbReference type="ARBA" id="ARBA00038344"/>
    </source>
</evidence>
<dbReference type="SMART" id="SM00320">
    <property type="entry name" value="WD40"/>
    <property type="match status" value="6"/>
</dbReference>
<feature type="region of interest" description="Disordered" evidence="7">
    <location>
        <begin position="401"/>
        <end position="420"/>
    </location>
</feature>
<dbReference type="InterPro" id="IPR001680">
    <property type="entry name" value="WD40_rpt"/>
</dbReference>
<dbReference type="GO" id="GO:0030674">
    <property type="term" value="F:protein-macromolecule adaptor activity"/>
    <property type="evidence" value="ECO:0007669"/>
    <property type="project" value="TreeGrafter"/>
</dbReference>
<dbReference type="AlphaFoldDB" id="A0A4U0TNE6"/>
<dbReference type="GO" id="GO:0043161">
    <property type="term" value="P:proteasome-mediated ubiquitin-dependent protein catabolic process"/>
    <property type="evidence" value="ECO:0007669"/>
    <property type="project" value="TreeGrafter"/>
</dbReference>
<dbReference type="InterPro" id="IPR019775">
    <property type="entry name" value="WD40_repeat_CS"/>
</dbReference>
<evidence type="ECO:0000256" key="3">
    <source>
        <dbReference type="ARBA" id="ARBA00022737"/>
    </source>
</evidence>
<comment type="similarity">
    <text evidence="5">Belongs to the WD repeat cdt2 family.</text>
</comment>
<dbReference type="PROSITE" id="PS50294">
    <property type="entry name" value="WD_REPEATS_REGION"/>
    <property type="match status" value="1"/>
</dbReference>
<evidence type="ECO:0000256" key="7">
    <source>
        <dbReference type="SAM" id="MobiDB-lite"/>
    </source>
</evidence>
<feature type="region of interest" description="Disordered" evidence="7">
    <location>
        <begin position="116"/>
        <end position="141"/>
    </location>
</feature>
<gene>
    <name evidence="8" type="ORF">B0A50_07111</name>
</gene>
<accession>A0A4U0TNE6</accession>
<evidence type="ECO:0000256" key="4">
    <source>
        <dbReference type="ARBA" id="ARBA00022786"/>
    </source>
</evidence>